<keyword evidence="6" id="KW-1185">Reference proteome</keyword>
<comment type="pathway">
    <text evidence="2">Organic acid metabolism; glycolate biosynthesis; glycolate from 2-phosphoglycolate: step 1/1.</text>
</comment>
<organism evidence="5 6">
    <name type="scientific">Gluconacetobacter diazotrophicus (strain ATCC 49037 / DSM 5601 / CCUG 37298 / CIP 103539 / LMG 7603 / PAl5)</name>
    <dbReference type="NCBI Taxonomy" id="272568"/>
    <lineage>
        <taxon>Bacteria</taxon>
        <taxon>Pseudomonadati</taxon>
        <taxon>Pseudomonadota</taxon>
        <taxon>Alphaproteobacteria</taxon>
        <taxon>Acetobacterales</taxon>
        <taxon>Acetobacteraceae</taxon>
        <taxon>Gluconacetobacter</taxon>
    </lineage>
</organism>
<dbReference type="EMBL" id="AM889285">
    <property type="protein sequence ID" value="CAP56799.1"/>
    <property type="molecule type" value="Genomic_DNA"/>
</dbReference>
<dbReference type="EC" id="3.1.3.18" evidence="4"/>
<evidence type="ECO:0000256" key="3">
    <source>
        <dbReference type="ARBA" id="ARBA00006171"/>
    </source>
</evidence>
<dbReference type="SUPFAM" id="SSF56784">
    <property type="entry name" value="HAD-like"/>
    <property type="match status" value="1"/>
</dbReference>
<evidence type="ECO:0000256" key="2">
    <source>
        <dbReference type="ARBA" id="ARBA00004818"/>
    </source>
</evidence>
<dbReference type="Gene3D" id="3.40.50.1000">
    <property type="entry name" value="HAD superfamily/HAD-like"/>
    <property type="match status" value="1"/>
</dbReference>
<comment type="catalytic activity">
    <reaction evidence="1">
        <text>2-phosphoglycolate + H2O = glycolate + phosphate</text>
        <dbReference type="Rhea" id="RHEA:14369"/>
        <dbReference type="ChEBI" id="CHEBI:15377"/>
        <dbReference type="ChEBI" id="CHEBI:29805"/>
        <dbReference type="ChEBI" id="CHEBI:43474"/>
        <dbReference type="ChEBI" id="CHEBI:58033"/>
        <dbReference type="EC" id="3.1.3.18"/>
    </reaction>
</comment>
<dbReference type="Proteomes" id="UP000001176">
    <property type="component" value="Chromosome"/>
</dbReference>
<dbReference type="InterPro" id="IPR050155">
    <property type="entry name" value="HAD-like_hydrolase_sf"/>
</dbReference>
<dbReference type="GO" id="GO:0008967">
    <property type="term" value="F:phosphoglycolate phosphatase activity"/>
    <property type="evidence" value="ECO:0007669"/>
    <property type="project" value="UniProtKB-EC"/>
</dbReference>
<dbReference type="RefSeq" id="WP_012227037.1">
    <property type="nucleotide sequence ID" value="NC_010125.1"/>
</dbReference>
<comment type="similarity">
    <text evidence="3">Belongs to the HAD-like hydrolase superfamily. CbbY/CbbZ/Gph/YieH family.</text>
</comment>
<dbReference type="AlphaFoldDB" id="A9HQV4"/>
<evidence type="ECO:0000313" key="6">
    <source>
        <dbReference type="Proteomes" id="UP000001176"/>
    </source>
</evidence>
<protein>
    <recommendedName>
        <fullName evidence="4">phosphoglycolate phosphatase</fullName>
        <ecNumber evidence="4">3.1.3.18</ecNumber>
    </recommendedName>
</protein>
<gene>
    <name evidence="5" type="ordered locus">GDI2856</name>
</gene>
<dbReference type="GO" id="GO:0006281">
    <property type="term" value="P:DNA repair"/>
    <property type="evidence" value="ECO:0007669"/>
    <property type="project" value="TreeGrafter"/>
</dbReference>
<reference evidence="5 6" key="1">
    <citation type="journal article" date="2009" name="BMC Genomics">
        <title>Complete genome sequence of the sugarcane nitrogen-fixing endophyte Gluconacetobacter diazotrophicus Pal5.</title>
        <authorList>
            <person name="Bertalan M."/>
            <person name="Albano R."/>
            <person name="Padua V."/>
            <person name="Rouws L."/>
            <person name="Rojas C."/>
            <person name="Hemerly A."/>
            <person name="Teixeira K."/>
            <person name="Schwab S."/>
            <person name="Araujo J."/>
            <person name="Oliveira A."/>
            <person name="Franca L."/>
            <person name="Magalhaes V."/>
            <person name="Alqueres S."/>
            <person name="Cardoso A."/>
            <person name="Almeida W."/>
            <person name="Loureiro M.M."/>
            <person name="Nogueira E."/>
            <person name="Cidade D."/>
            <person name="Oliveira D."/>
            <person name="Simao T."/>
            <person name="Macedo J."/>
            <person name="Valadao A."/>
            <person name="Dreschsel M."/>
            <person name="Freitas F."/>
            <person name="Vidal M."/>
            <person name="Guedes H."/>
            <person name="Rodrigues E."/>
            <person name="Meneses C."/>
            <person name="Brioso P."/>
            <person name="Pozzer L."/>
            <person name="Figueiredo D."/>
            <person name="Montano H."/>
            <person name="Junior J."/>
            <person name="Filho G."/>
            <person name="Flores V."/>
            <person name="Ferreira B."/>
            <person name="Branco A."/>
            <person name="Gonzalez P."/>
            <person name="Guillobel H."/>
            <person name="Lemos M."/>
            <person name="Seibel L."/>
            <person name="Macedo J."/>
            <person name="Alves-Ferreira M."/>
            <person name="Sachetto-Martins G."/>
            <person name="Coelho A."/>
            <person name="Santos E."/>
            <person name="Amaral G."/>
            <person name="Neves A."/>
            <person name="Pacheco A.B."/>
            <person name="Carvalho D."/>
            <person name="Lery L."/>
            <person name="Bisch P."/>
            <person name="Rossle S.C."/>
            <person name="Urmenyi T."/>
            <person name="Kruger W.V."/>
            <person name="Martins O."/>
            <person name="Baldani J.I."/>
            <person name="Ferreira P.C."/>
        </authorList>
    </citation>
    <scope>NUCLEOTIDE SEQUENCE [LARGE SCALE GENOMIC DNA]</scope>
    <source>
        <strain evidence="6">ATCC 49037 / DSM 5601 / CCUG 37298 / CIP 103539 / LMG 7603 / PAl5</strain>
    </source>
</reference>
<sequence>MLAFDFDGVIADGVDECLLVSWIAHHGLGIDTFSPLGLDSVPPPFREEFLRLRRFVRHDGHFLVAFAGNTQIIDDPSAFEEKYASISEEEREEFRAQFVATRTAIRDACESYWLRLHRTFPQVVGIIASSGGNIKIVSGKDARSIIDILRNQGIHMAETDVFGRLTSKREVLTELLSEARERSEELVFIDDNLANVCEAIELGARGIWASWGHHSEDDVVRARRESVPIATL</sequence>
<name>A9HQV4_GLUDA</name>
<dbReference type="OrthoDB" id="368044at2"/>
<evidence type="ECO:0000256" key="4">
    <source>
        <dbReference type="ARBA" id="ARBA00013078"/>
    </source>
</evidence>
<evidence type="ECO:0000313" key="5">
    <source>
        <dbReference type="EMBL" id="CAP56799.1"/>
    </source>
</evidence>
<accession>A9HQV4</accession>
<dbReference type="InterPro" id="IPR023214">
    <property type="entry name" value="HAD_sf"/>
</dbReference>
<evidence type="ECO:0000256" key="1">
    <source>
        <dbReference type="ARBA" id="ARBA00000830"/>
    </source>
</evidence>
<dbReference type="CDD" id="cd01427">
    <property type="entry name" value="HAD_like"/>
    <property type="match status" value="1"/>
</dbReference>
<dbReference type="PANTHER" id="PTHR43434:SF1">
    <property type="entry name" value="PHOSPHOGLYCOLATE PHOSPHATASE"/>
    <property type="match status" value="1"/>
</dbReference>
<dbReference type="KEGG" id="gdi:GDI2856"/>
<proteinExistence type="inferred from homology"/>
<dbReference type="InterPro" id="IPR036412">
    <property type="entry name" value="HAD-like_sf"/>
</dbReference>
<dbReference type="PANTHER" id="PTHR43434">
    <property type="entry name" value="PHOSPHOGLYCOLATE PHOSPHATASE"/>
    <property type="match status" value="1"/>
</dbReference>